<organism evidence="1 2">
    <name type="scientific">Pneumocystis oryctolagi</name>
    <dbReference type="NCBI Taxonomy" id="42067"/>
    <lineage>
        <taxon>Eukaryota</taxon>
        <taxon>Fungi</taxon>
        <taxon>Dikarya</taxon>
        <taxon>Ascomycota</taxon>
        <taxon>Taphrinomycotina</taxon>
        <taxon>Pneumocystomycetes</taxon>
        <taxon>Pneumocystaceae</taxon>
        <taxon>Pneumocystis</taxon>
    </lineage>
</organism>
<accession>A0ACB7CG69</accession>
<name>A0ACB7CG69_9ASCO</name>
<keyword evidence="2" id="KW-1185">Reference proteome</keyword>
<gene>
    <name evidence="1" type="ORF">PORY_000115</name>
</gene>
<protein>
    <submittedName>
        <fullName evidence="1">Uncharacterized protein</fullName>
    </submittedName>
</protein>
<evidence type="ECO:0000313" key="1">
    <source>
        <dbReference type="EMBL" id="KAG4306127.1"/>
    </source>
</evidence>
<comment type="caution">
    <text evidence="1">The sequence shown here is derived from an EMBL/GenBank/DDBJ whole genome shotgun (WGS) entry which is preliminary data.</text>
</comment>
<reference evidence="1 2" key="1">
    <citation type="journal article" date="2021" name="Commun. Biol.">
        <title>Genomic insights into the host specific adaptation of the Pneumocystis genus.</title>
        <authorList>
            <person name="Cisse O.H."/>
            <person name="Ma L."/>
            <person name="Dekker J.P."/>
            <person name="Khil P.P."/>
            <person name="Youn J.-H."/>
            <person name="Brenchley J.M."/>
            <person name="Blair R."/>
            <person name="Pahar B."/>
            <person name="Chabe M."/>
            <person name="Van Rompay K.K.A."/>
            <person name="Keesler R."/>
            <person name="Sukura A."/>
            <person name="Hirsch V."/>
            <person name="Kutty G."/>
            <person name="Liu Y."/>
            <person name="Peng L."/>
            <person name="Chen J."/>
            <person name="Song J."/>
            <person name="Weissenbacher-Lang C."/>
            <person name="Xu J."/>
            <person name="Upham N.S."/>
            <person name="Stajich J.E."/>
            <person name="Cuomo C.A."/>
            <person name="Cushion M.T."/>
            <person name="Kovacs J.A."/>
        </authorList>
    </citation>
    <scope>NUCLEOTIDE SEQUENCE [LARGE SCALE GENOMIC DNA]</scope>
    <source>
        <strain evidence="1 2">RABM</strain>
    </source>
</reference>
<dbReference type="Proteomes" id="UP000768646">
    <property type="component" value="Unassembled WGS sequence"/>
</dbReference>
<sequence>MNKVNEADENWQEISIILQRKYKKLEEDLVRWKDYQKGYEKLRLFLIDLPKTTRRSYFVPFSQKAYIPGYLVHTNEILVLFGENWFVERSSVQAIDIVDRRLKYVKENLEVLNKKSKDVKSRLDHAIKMTRGRIYNEEGLKMVEIREELNEDGSIARNAEVLDCLAEPWVVDISNELSKKFESFLETSNENYEVSDIEKNLKEIFSNTTISPESQDFNEVLLPMNVPDYENMETMINITNEIDEMEADANTEYSYDDSDDSETSEDQYGRTRGFISPVCIPDVSSKVPGHVKKVTFSDSIESIEEEPFNTENAHSFKESKTKDSTFLIKDVVERSSTESTEQVLDKLELSLHRKEIAAEYYRLKQKLHAQNENFDHNDSKQEYIENNNYLKKKVSRFKASFMERKGVLFSLEDKMFQENQMTRRFQEKQAMRQRGAVKHKVQNVPFEILPISSHLSKLSHVDTERNENRPSSLIKYSGKRDDQPVSRVHSPLALSPSVSALRALNKSFQKKKSQHDNEIHKVSYLESKDTHHKSSVSSYARRTGSPASKPPPRISVGSTPLKEQFLNDNIKSPSVRRSSENIDLYLDAKRLKKASVDVQNEKIMKRQKTHKSPMRDHWDEKNSDKEEYTDTDDEDHDYGYDETKVPITVHKFPERGVGSINEIDVVSQVILVLLKHLRKKTESAYAKKVIHAFEEEVAVKFLEMTDILDNCLVLDRAVRKSAREVAHLRNELFIIRKARSDVAVKIRHLRQRHNDANNESQALKSIQNFLEDIELLHNKITPNRQYTEKTGIVSLLQTSTLSMTETWGVLERLTAFNAFLKKIDEALD</sequence>
<dbReference type="EMBL" id="JABTEG010000001">
    <property type="protein sequence ID" value="KAG4306127.1"/>
    <property type="molecule type" value="Genomic_DNA"/>
</dbReference>
<proteinExistence type="predicted"/>
<evidence type="ECO:0000313" key="2">
    <source>
        <dbReference type="Proteomes" id="UP000768646"/>
    </source>
</evidence>